<dbReference type="OrthoDB" id="2423195at2759"/>
<evidence type="ECO:0000256" key="6">
    <source>
        <dbReference type="ARBA" id="ARBA00012483"/>
    </source>
</evidence>
<keyword evidence="15" id="KW-0378">Hydrolase</keyword>
<feature type="compositionally biased region" description="Low complexity" evidence="23">
    <location>
        <begin position="71"/>
        <end position="89"/>
    </location>
</feature>
<dbReference type="STRING" id="137246.A0A401S110"/>
<evidence type="ECO:0000256" key="11">
    <source>
        <dbReference type="ARBA" id="ARBA00022723"/>
    </source>
</evidence>
<keyword evidence="12" id="KW-0547">Nucleotide-binding</keyword>
<evidence type="ECO:0000256" key="21">
    <source>
        <dbReference type="ARBA" id="ARBA00048778"/>
    </source>
</evidence>
<feature type="compositionally biased region" description="Basic and acidic residues" evidence="23">
    <location>
        <begin position="488"/>
        <end position="503"/>
    </location>
</feature>
<comment type="catalytic activity">
    <reaction evidence="1">
        <text>S-ubiquitinyl-[E2 ubiquitin-conjugating enzyme]-L-cysteine + [acceptor protein]-L-lysine = [E2 ubiquitin-conjugating enzyme]-L-cysteine + N(6)-ubiquitinyl-[acceptor protein]-L-lysine.</text>
        <dbReference type="EC" id="2.3.2.27"/>
    </reaction>
</comment>
<dbReference type="GO" id="GO:0016887">
    <property type="term" value="F:ATP hydrolysis activity"/>
    <property type="evidence" value="ECO:0007669"/>
    <property type="project" value="InterPro"/>
</dbReference>
<keyword evidence="20" id="KW-0511">Multifunctional enzyme</keyword>
<keyword evidence="27" id="KW-1185">Reference proteome</keyword>
<feature type="compositionally biased region" description="Basic and acidic residues" evidence="23">
    <location>
        <begin position="264"/>
        <end position="278"/>
    </location>
</feature>
<evidence type="ECO:0000256" key="15">
    <source>
        <dbReference type="ARBA" id="ARBA00022801"/>
    </source>
</evidence>
<accession>A0A401S110</accession>
<keyword evidence="16" id="KW-0862">Zinc</keyword>
<evidence type="ECO:0000256" key="18">
    <source>
        <dbReference type="ARBA" id="ARBA00022859"/>
    </source>
</evidence>
<evidence type="ECO:0000256" key="23">
    <source>
        <dbReference type="SAM" id="MobiDB-lite"/>
    </source>
</evidence>
<keyword evidence="10" id="KW-0808">Transferase</keyword>
<feature type="compositionally biased region" description="Polar residues" evidence="23">
    <location>
        <begin position="539"/>
        <end position="561"/>
    </location>
</feature>
<evidence type="ECO:0000256" key="13">
    <source>
        <dbReference type="ARBA" id="ARBA00022771"/>
    </source>
</evidence>
<feature type="region of interest" description="Disordered" evidence="23">
    <location>
        <begin position="1914"/>
        <end position="1937"/>
    </location>
</feature>
<feature type="compositionally biased region" description="Polar residues" evidence="23">
    <location>
        <begin position="279"/>
        <end position="300"/>
    </location>
</feature>
<dbReference type="GO" id="GO:0005524">
    <property type="term" value="F:ATP binding"/>
    <property type="evidence" value="ECO:0007669"/>
    <property type="project" value="UniProtKB-KW"/>
</dbReference>
<dbReference type="Pfam" id="PF20173">
    <property type="entry name" value="ZnF_RZ-type"/>
    <property type="match status" value="1"/>
</dbReference>
<dbReference type="SUPFAM" id="SSF57850">
    <property type="entry name" value="RING/U-box"/>
    <property type="match status" value="1"/>
</dbReference>
<evidence type="ECO:0000256" key="12">
    <source>
        <dbReference type="ARBA" id="ARBA00022741"/>
    </source>
</evidence>
<evidence type="ECO:0000256" key="19">
    <source>
        <dbReference type="ARBA" id="ARBA00023098"/>
    </source>
</evidence>
<feature type="compositionally biased region" description="Acidic residues" evidence="23">
    <location>
        <begin position="1916"/>
        <end position="1937"/>
    </location>
</feature>
<dbReference type="InterPro" id="IPR031248">
    <property type="entry name" value="RNF213"/>
</dbReference>
<feature type="compositionally biased region" description="Low complexity" evidence="23">
    <location>
        <begin position="473"/>
        <end position="487"/>
    </location>
</feature>
<dbReference type="GO" id="GO:0061630">
    <property type="term" value="F:ubiquitin protein ligase activity"/>
    <property type="evidence" value="ECO:0007669"/>
    <property type="project" value="UniProtKB-EC"/>
</dbReference>
<keyword evidence="11" id="KW-0479">Metal-binding</keyword>
<evidence type="ECO:0000256" key="9">
    <source>
        <dbReference type="ARBA" id="ARBA00022677"/>
    </source>
</evidence>
<dbReference type="InterPro" id="IPR027417">
    <property type="entry name" value="P-loop_NTPase"/>
</dbReference>
<dbReference type="GO" id="GO:0006629">
    <property type="term" value="P:lipid metabolic process"/>
    <property type="evidence" value="ECO:0007669"/>
    <property type="project" value="UniProtKB-KW"/>
</dbReference>
<dbReference type="GO" id="GO:0016020">
    <property type="term" value="C:membrane"/>
    <property type="evidence" value="ECO:0007669"/>
    <property type="project" value="TreeGrafter"/>
</dbReference>
<dbReference type="PROSITE" id="PS51981">
    <property type="entry name" value="ZF_RZ"/>
    <property type="match status" value="1"/>
</dbReference>
<feature type="compositionally biased region" description="Basic residues" evidence="23">
    <location>
        <begin position="201"/>
        <end position="216"/>
    </location>
</feature>
<dbReference type="GO" id="GO:0002040">
    <property type="term" value="P:sprouting angiogenesis"/>
    <property type="evidence" value="ECO:0007669"/>
    <property type="project" value="TreeGrafter"/>
</dbReference>
<keyword evidence="7" id="KW-0963">Cytoplasm</keyword>
<feature type="compositionally biased region" description="Polar residues" evidence="23">
    <location>
        <begin position="324"/>
        <end position="341"/>
    </location>
</feature>
<comment type="subcellular location">
    <subcellularLocation>
        <location evidence="3">Cytoplasm</location>
        <location evidence="3">Cytosol</location>
    </subcellularLocation>
    <subcellularLocation>
        <location evidence="2">Lipid droplet</location>
    </subcellularLocation>
</comment>
<reference evidence="26 27" key="1">
    <citation type="journal article" date="2018" name="Nat. Ecol. Evol.">
        <title>Shark genomes provide insights into elasmobranch evolution and the origin of vertebrates.</title>
        <authorList>
            <person name="Hara Y"/>
            <person name="Yamaguchi K"/>
            <person name="Onimaru K"/>
            <person name="Kadota M"/>
            <person name="Koyanagi M"/>
            <person name="Keeley SD"/>
            <person name="Tatsumi K"/>
            <person name="Tanaka K"/>
            <person name="Motone F"/>
            <person name="Kageyama Y"/>
            <person name="Nozu R"/>
            <person name="Adachi N"/>
            <person name="Nishimura O"/>
            <person name="Nakagawa R"/>
            <person name="Tanegashima C"/>
            <person name="Kiyatake I"/>
            <person name="Matsumoto R"/>
            <person name="Murakumo K"/>
            <person name="Nishida K"/>
            <person name="Terakita A"/>
            <person name="Kuratani S"/>
            <person name="Sato K"/>
            <person name="Hyodo S Kuraku.S."/>
        </authorList>
    </citation>
    <scope>NUCLEOTIDE SEQUENCE [LARGE SCALE GENOMIC DNA]</scope>
</reference>
<dbReference type="OMA" id="GICVEQI"/>
<evidence type="ECO:0000256" key="8">
    <source>
        <dbReference type="ARBA" id="ARBA00022657"/>
    </source>
</evidence>
<evidence type="ECO:0000256" key="16">
    <source>
        <dbReference type="ARBA" id="ARBA00022833"/>
    </source>
</evidence>
<evidence type="ECO:0000256" key="22">
    <source>
        <dbReference type="PROSITE-ProRule" id="PRU00175"/>
    </source>
</evidence>
<feature type="compositionally biased region" description="Polar residues" evidence="23">
    <location>
        <begin position="504"/>
        <end position="513"/>
    </location>
</feature>
<dbReference type="Proteomes" id="UP000287033">
    <property type="component" value="Unassembled WGS sequence"/>
</dbReference>
<dbReference type="EMBL" id="BEZZ01000047">
    <property type="protein sequence ID" value="GCC24091.1"/>
    <property type="molecule type" value="Genomic_DNA"/>
</dbReference>
<evidence type="ECO:0000256" key="7">
    <source>
        <dbReference type="ARBA" id="ARBA00022490"/>
    </source>
</evidence>
<keyword evidence="18" id="KW-0391">Immunity</keyword>
<evidence type="ECO:0000313" key="27">
    <source>
        <dbReference type="Proteomes" id="UP000287033"/>
    </source>
</evidence>
<dbReference type="GO" id="GO:2000051">
    <property type="term" value="P:negative regulation of non-canonical Wnt signaling pathway"/>
    <property type="evidence" value="ECO:0007669"/>
    <property type="project" value="TreeGrafter"/>
</dbReference>
<evidence type="ECO:0000256" key="10">
    <source>
        <dbReference type="ARBA" id="ARBA00022679"/>
    </source>
</evidence>
<evidence type="ECO:0000256" key="5">
    <source>
        <dbReference type="ARBA" id="ARBA00006914"/>
    </source>
</evidence>
<dbReference type="SMART" id="SM00382">
    <property type="entry name" value="AAA"/>
    <property type="match status" value="2"/>
</dbReference>
<dbReference type="FunFam" id="3.40.50.300:FF:000491">
    <property type="entry name" value="E3 ubiquitin-protein ligase RNF213"/>
    <property type="match status" value="1"/>
</dbReference>
<organism evidence="26 27">
    <name type="scientific">Chiloscyllium punctatum</name>
    <name type="common">Brownbanded bambooshark</name>
    <name type="synonym">Hemiscyllium punctatum</name>
    <dbReference type="NCBI Taxonomy" id="137246"/>
    <lineage>
        <taxon>Eukaryota</taxon>
        <taxon>Metazoa</taxon>
        <taxon>Chordata</taxon>
        <taxon>Craniata</taxon>
        <taxon>Vertebrata</taxon>
        <taxon>Chondrichthyes</taxon>
        <taxon>Elasmobranchii</taxon>
        <taxon>Galeomorphii</taxon>
        <taxon>Galeoidea</taxon>
        <taxon>Orectolobiformes</taxon>
        <taxon>Hemiscylliidae</taxon>
        <taxon>Chiloscyllium</taxon>
    </lineage>
</organism>
<dbReference type="InterPro" id="IPR013083">
    <property type="entry name" value="Znf_RING/FYVE/PHD"/>
</dbReference>
<comment type="similarity">
    <text evidence="5">Belongs to the AAA ATPase family.</text>
</comment>
<dbReference type="EC" id="2.3.2.27" evidence="6"/>
<feature type="region of interest" description="Disordered" evidence="23">
    <location>
        <begin position="180"/>
        <end position="240"/>
    </location>
</feature>
<evidence type="ECO:0000256" key="4">
    <source>
        <dbReference type="ARBA" id="ARBA00004906"/>
    </source>
</evidence>
<keyword evidence="9" id="KW-0551">Lipid droplet</keyword>
<feature type="compositionally biased region" description="Polar residues" evidence="23">
    <location>
        <begin position="218"/>
        <end position="240"/>
    </location>
</feature>
<dbReference type="Gene3D" id="3.40.50.300">
    <property type="entry name" value="P-loop containing nucleotide triphosphate hydrolases"/>
    <property type="match status" value="2"/>
</dbReference>
<feature type="compositionally biased region" description="Basic residues" evidence="23">
    <location>
        <begin position="305"/>
        <end position="320"/>
    </location>
</feature>
<dbReference type="GO" id="GO:0006511">
    <property type="term" value="P:ubiquitin-dependent protein catabolic process"/>
    <property type="evidence" value="ECO:0007669"/>
    <property type="project" value="TreeGrafter"/>
</dbReference>
<feature type="compositionally biased region" description="Basic and acidic residues" evidence="23">
    <location>
        <begin position="459"/>
        <end position="468"/>
    </location>
</feature>
<dbReference type="PROSITE" id="PS50089">
    <property type="entry name" value="ZF_RING_2"/>
    <property type="match status" value="1"/>
</dbReference>
<dbReference type="FunFam" id="3.40.50.300:FF:000804">
    <property type="entry name" value="E3 ubiquitin-protein ligase RNF213"/>
    <property type="match status" value="1"/>
</dbReference>
<evidence type="ECO:0000313" key="26">
    <source>
        <dbReference type="EMBL" id="GCC24091.1"/>
    </source>
</evidence>
<keyword evidence="19" id="KW-0443">Lipid metabolism</keyword>
<evidence type="ECO:0000256" key="20">
    <source>
        <dbReference type="ARBA" id="ARBA00023268"/>
    </source>
</evidence>
<evidence type="ECO:0000259" key="24">
    <source>
        <dbReference type="PROSITE" id="PS50089"/>
    </source>
</evidence>
<dbReference type="GO" id="GO:0005811">
    <property type="term" value="C:lipid droplet"/>
    <property type="evidence" value="ECO:0007669"/>
    <property type="project" value="UniProtKB-SubCell"/>
</dbReference>
<evidence type="ECO:0000256" key="2">
    <source>
        <dbReference type="ARBA" id="ARBA00004502"/>
    </source>
</evidence>
<dbReference type="GO" id="GO:0008270">
    <property type="term" value="F:zinc ion binding"/>
    <property type="evidence" value="ECO:0007669"/>
    <property type="project" value="UniProtKB-KW"/>
</dbReference>
<feature type="region of interest" description="Disordered" evidence="23">
    <location>
        <begin position="1"/>
        <end position="27"/>
    </location>
</feature>
<feature type="compositionally biased region" description="Polar residues" evidence="23">
    <location>
        <begin position="14"/>
        <end position="26"/>
    </location>
</feature>
<dbReference type="Gene3D" id="3.30.40.10">
    <property type="entry name" value="Zinc/RING finger domain, C3HC4 (zinc finger)"/>
    <property type="match status" value="1"/>
</dbReference>
<evidence type="ECO:0000256" key="1">
    <source>
        <dbReference type="ARBA" id="ARBA00000900"/>
    </source>
</evidence>
<proteinExistence type="inferred from homology"/>
<dbReference type="SMART" id="SM00184">
    <property type="entry name" value="RING"/>
    <property type="match status" value="1"/>
</dbReference>
<dbReference type="PANTHER" id="PTHR22605">
    <property type="entry name" value="RZ-TYPE DOMAIN-CONTAINING PROTEIN"/>
    <property type="match status" value="1"/>
</dbReference>
<feature type="domain" description="RING-type" evidence="24">
    <location>
        <begin position="4196"/>
        <end position="4234"/>
    </location>
</feature>
<dbReference type="PROSITE" id="PS00518">
    <property type="entry name" value="ZF_RING_1"/>
    <property type="match status" value="1"/>
</dbReference>
<protein>
    <recommendedName>
        <fullName evidence="6">RING-type E3 ubiquitin transferase</fullName>
        <ecNumber evidence="6">2.3.2.27</ecNumber>
    </recommendedName>
</protein>
<dbReference type="GO" id="GO:0005730">
    <property type="term" value="C:nucleolus"/>
    <property type="evidence" value="ECO:0007669"/>
    <property type="project" value="TreeGrafter"/>
</dbReference>
<dbReference type="InterPro" id="IPR017907">
    <property type="entry name" value="Znf_RING_CS"/>
</dbReference>
<keyword evidence="13 22" id="KW-0863">Zinc-finger</keyword>
<feature type="compositionally biased region" description="Low complexity" evidence="23">
    <location>
        <begin position="349"/>
        <end position="359"/>
    </location>
</feature>
<keyword evidence="8" id="KW-0037">Angiogenesis</keyword>
<feature type="region of interest" description="Disordered" evidence="23">
    <location>
        <begin position="259"/>
        <end position="561"/>
    </location>
</feature>
<gene>
    <name evidence="26" type="ORF">chiPu_0002491</name>
</gene>
<evidence type="ECO:0000256" key="14">
    <source>
        <dbReference type="ARBA" id="ARBA00022786"/>
    </source>
</evidence>
<dbReference type="SUPFAM" id="SSF52540">
    <property type="entry name" value="P-loop containing nucleoside triphosphate hydrolases"/>
    <property type="match status" value="2"/>
</dbReference>
<dbReference type="CDD" id="cd00009">
    <property type="entry name" value="AAA"/>
    <property type="match status" value="1"/>
</dbReference>
<evidence type="ECO:0000259" key="25">
    <source>
        <dbReference type="PROSITE" id="PS51981"/>
    </source>
</evidence>
<keyword evidence="17" id="KW-0067">ATP-binding</keyword>
<dbReference type="InterPro" id="IPR001841">
    <property type="entry name" value="Znf_RING"/>
</dbReference>
<feature type="compositionally biased region" description="Polar residues" evidence="23">
    <location>
        <begin position="183"/>
        <end position="195"/>
    </location>
</feature>
<sequence>MEGNVVQPEVAQEFQETSGLESSTSLIDHIPHPSIESALAMSETVASDFIDISGTVSEPGIVSENSTNVPSANEATASLSSSESSIQESTCRPESAEKSSEVSLPNEVNKVQSAAGQKLQETFPNSTMPNDHQNSVLLEPESKMLEILALGDIDVSDIANDNILNSISSIGDASALRERLSPSLPQNTTKGTMDTQEPRRKSTKKRRRNRRGKKSKISIPQTAAAIQNKESPVSDSAESTCGEQADDLICLCPAAAEAAAESKPTLKEKQAESIEDVKQSPSQNAVKEQIPSTESSLQDNESIKKKSKKRRRNRKGRKSKISIPQTAVAIQSKESPVSDSAESTRGEQADAASETAEAAAKSKPISEGKQSESSEDVKQIDPQNAVKEQIPSTESTLEDDEYTKSKSKKKRAKVQDEKKDSRKKSKLQQNTDLVEDVPVPAVTEKEVEVGSASQISNTDSKDPKESGKVEPQSGMDGKAAAAGASHSGQDKSAEDRAKPKSAKDQSTSSNTGRGDSVQENHKATQQKGASETNDDNKNVPESSSTHQNRNLSNAQKQPATCCNQPPPGMLIVYFYAIIPNEIKFNQRCDKLFLVDGSGRSILKDISFRNISKTGQLVQHFITLSLGIKGNAIPYSYAVQKRNEWIQEMTSRFLNIPNISENEWHQYDGIMNFPLSRDFMNTVRNILSSRMTPAERIFQSKRTGGQVMLQTIFNLLESLNNEGFEQIKLRLKHFQMCQQMTFDLEMYTNMQTDFDEKEVNKLIIEQVKKFLLPYTKDAKNSKRIVKNPFVAGMVAFVIRNHCSLVLDANDLITICHMLQMPQTCTEEHLQHLKEFAIFFPKPQYTCTALINYCISQEVLEFVQVVPLLHWCTEQHQPPVSSDTSSSKLEPLQRLQYESFRYRIREKSEIRRKLLELMFQMKPMIEKDPKLVLTWFSLIATDDIPEYSKEMGMALKHVAQELMDRLQESKTKMRNSNFKLCNQDFQAFGKIISFIKEMVDHQSERENISPENCLKWGIKVHTIICELTENTRLYEVPALSFQLVMKFAEKIKKRLREQSQADPSPEANLIHVNVKEIVDSCQSTLRSWRTTTLQKNILNKTKFTYSKEPEMWCCHFSLECGFADWTTEWRDMTKTDLIKRLEQETPCDQIVIYWNEKETLTALNPTLLDCFECCALNAVKEVCQSKKEAELLEKLQVLKHQKCPNVLSEIIEESGKRMESSKFRGVGCVLSSDCAVHYCLLQGDCSQLDVSEKARGLLKDAQKSFRMVVEYLWQGSMTVADLQLLLQKRKEYFNLFKAQQKLPDHQSKSFFQIDAEKLMSRREDELEIFQNERKSIGTLINMVDKIHETISVTDITPLEEKHKANIQSMRFDELIETKPWTAEEIESQPICNVKYFALSSAVKDMAMTMHQLKDSMVLQKCWLRATSVSTYKESTLEDLCTGIWSCCWTDYKGLCSKTDKGTITFQELDWMFSDQREKSDEIRNELAIMFKMVKESDLPDKKLEQIQQYFQLHSAVDSARVLQDIVRELNLQGDFRKIQNLTKVTEHSFKKQSLEYIDRDLIETKKLLVKITPECRECLQEFIQKQPFINWVKDALTNLREIKVFVDLASISAGENDMEIDRVACFHDAVMGYSPLIYELQQNTDFEGLKTAVYKIQKALKSDPKLSQKLRDSARYLEWLKTLRESHGSVETSSLSLATAINHKGVYVVGSVLEPHDEKLSLKRVLHLALYDENTDESKIYTLKELKELQNKLMLMSGKRECGKEEVARFMENFNNVQRLGKAFIELYSSGNMLYRNWRACVHCSKERDVCMTVDFKVKDIAPLNVCGDLSEQLQILCRALEKCLQEWHQFIEKSRAKYYHLNYYTAEQVVYLCSGLGGFAAGKPLCEKVVTMLSFIKPDCTVNDIRRAMPRLIDLSETSEDEESDGFELEAEESESEEVGMDLIEIDLPTASSPQYITERVYAPTPTHDRHEEHDNELTESQYTEPFEFQHTEPAQFQQIESSESVCKEIPDADVLKTAFEKEEANLSEAITLLWNKFMENMTTFLINHLDIFVFGELLGCLSRMNEATISRQLPPSLRHGRPNLIVCAQPEIFKAALCLYMQTQGQPLPTYDEVLLCSEETTNEEVELFLRRALSRGSHEQKIYTAIHADCLSYETGVRFGELFEELLCHCKPDYQFVAICDTKRQHCYVPSYLSHYKVPAGLNIKTEAIQQYLEQHFTVPLEQISAANVFHDRLSVRVVSSKRPGVGKSLYIERLNEKLLQRSVRKCSALRRIRLIEPTVDEDRIVQMLHASSDPYDLRQPMIFHIDVSPVRKRLEEFLFKILILGFLKDSQGRIWKRSMTHLYIVEHLDVNEFLYKQSAQQASVGLLGILPTIHCRPPREVRQLELKKRQGIHLNILDPLMDEDIFVSEAYQRPYQYLRRFSVHKDIDAFSYQKYSVEGHPAECLTLLLQYCGLRDPSWAELRNFSWFLNLQLKNCEQSVFCKPLFVGDTLIGFKNFIVEFMILMAQDFATPAMNISDESPAFSLFQPEEDLLPFLIRKRWENNPHPYIFFNADHLSMTFLGFHLRSVGKRVDAVDHRTGEVLKGNVMSPQLVNGLSMQRIRFNEDIDNLPREEKIRKLCLVLGVEKAIDPDETYELTADNMMKMLAIHMRFRCEIPVIIMGETGCGKTRLIRFLCDLQKGKHKTETLKLVKVHGGTTAEMIYAKIGEAEKLARNNKAKYGLETVLFFDEANTTEAIHAIKEVLCDKTVQGKAMESDTGLKIIAACNPYRRHSETMIKRLEMAGLGYRVKVEETEDKLGKIPLRQLVYRVQPLPPSMIPLVWDFGQLSDKAELAYTNQIVRRYIRSHKLPFLHVEIIMQVLAASQTFMRQKKDECSFVSLRDVERCMKVLVWFYERRESLFDYPNPNTNMLQALMSVLGICYYPSLSCKAEYLETICKFFPEPYNSASKIHDQIVHCQNVFMKNINTRETIAKNEALNENVFLMVICIELRIPLFLVGKPGSSKSLAKTVVLDAMQGQSAHCELFKKLKQVHMVSFQCSPHSTADGIINTFKQCARFQQGKNLDEYVSVVVLDEIGLAEDSPQMPLKALHPLLEDGCIDDDNPVPHKKVGFIGISNWALDPAKMNRGIFVSRLDPCEDELIETAKGICSSDPALLQKVRHLFPTFAKAYLEVCKNEDGQFFGLRDYYSLVKMVFITAKETKCDPTEQQLADTIFRNFSGKDDFNPLEIFLPNLESLPQISTLEMVKKNIRADSSDGECRYLLLLTKNYVALQIVLQHVFLNLDDKPEIIFGSSFPKDQEYTQICRNVNRVKTCMETGRTVILLNLKNLYESLYDALNQYYVNLGEYQYVDLGLGTHRVKCKVDRQFRLIVIEDRDVVYEQFPIPLVNRLEKHSLDMSTVLNQQQKSINRQLEQWVKEFVSVKMSHYGQQYGLMLNPSEVIIGFHTDACASVLLQVLDTADLTNSDIFEDPRIILKSAKRLLLNCVTPDAVVRLKHSKLADQEVKEQWEEYFVQQCHRSLSNYIHHHLGNTETRRHNFVEVTTFSRLLTKTDVKVLVKELGHNVEEFFLLFLHQFDTEYSFCKKIRESFRNMNTGIRVLLIQMDTEESSQSSELIASAKYCTMNEMNLMSPTSKSNCFVYFITKLSRIAGRTKYIGFQGGQWLSVHIDDVTESEEMTSDLSAFYNTTISGLFVKALGAPTEFDEQNTDREGDGKVKAKPSILNTTFLLQSCTQSAVSKIRDGDNGSSRNTDRVQVLLDLLREEGECEAQFLRTVAERLTLQLQEQEEISLNPKEWMCNEAKKISALQEGGTFRHTLWKCIQKMVTPNLALMISILDRDYNLDLLVDRKVNKEIKQLWLNIFKDTQILRVSHQQRSSGPKTEEITVSHKVNKVCEGISCAAPFSWLIKEYIDHFWVEFHYLEGTADRDRAKMLKFVDSFSESKLGQYLGCPSEDAKSDLGQRYLTDFILMTMNVSSSAEVEVLKIAFVSCMNELHNDCDLTLQEQSPPWIHIAYNVFKNRLHNLSKTISLYPIILKNIYCYLQGTVSSKPQQMMLDIFAISACAEKAQAVDIVGLKSCKELVEVMETVQPSVELIYDKSYIKAGGPLCQQIIGEIRSNWECALVLGVFIEHVVFSIPDTEAKLQDIAVKYCARLQKILRISSDLKKERTLGGVIEVLQLCNEEASHLDCRFGIKECAVCLGVLKDPACLPCEHVFCFKCLDQSLKIRSFCPKCKAGVPGSFKIEVSIQLKKALEKYNNFRQRCNLFFLEVVSRFCFSEDSPPSDEVITLLLSLLIAVRKLPEGNQYRTRSLTPFSECVDINPVIRSILLKLMLHYSFDKVKVFMQNYLSSLEENIFSEDLQELYLLFIKCFEDSINGHFEQCGGLGNLELFKQNCNFLSRFARHMVATCNENAAEYLQNIARLRFCFSLTAQLLYESHNSTDVRNKAIKTNFMDHIKMICLHSGNDWYQVYLMRTVYDHYGIAFVQSLQRLKDFHWMFPEKIIEKQLNWTDVQMDCFIFCGQEYKSIRDTVAQAILKCQMDTVTNQLKSSKCSLKNQRVYLALAFFREFTSLFAVEDSSLQPSPKLITMLQTFIKDSKLFEAAVLKDFCTKLVENATGDQKSSRWITARQSNQQRILIEIIVHAALVFICGENVLKSPLYKIAFRSAEMRHAYLPTMPEDVFSEVKLSTREKVAWYQCSCGEPVQVANCGKPTQTAHCSHCGNLVGGHHHTAVSGFTLSQHHIDQTKTGHVLGNASKRSQVVVPDRQMTPVAFLLLRALTHVSMMLGTFHHHQIIQEMIQPQVPNVSEFLWQHLETDLMQLGKSLGKNIDDTATCIHLVINELMNHIKVHKKGWDEQLSSKTERNAWENQFIKAVISPLLQNLDETLLHVGKQISSDERIGGSPVVKMLYGDPSDFITSDDVLNCSSAWKYDRRVCVENFTRIVEQKGGKKATPILWKFLQKANYIKMLKNLPDLLGLQYELIRTFQSASDIKSKTISQFLQQMAPDQQGKKQSFEKRIKIFLQLWNQLCLLLAKNNPKIPQELCQKDLTFESPIEILLPQPQGPGLCAIELNKFLIEIQNDLLGAMSDIKKSSVNPEEVSDSQLILCDPDKDFIPLVLSNCQYLLEKGHETLPEFDIKNIERQLIRVFLKGKPFIVDSKIPKFVGRHERDYSSIFTELKAKISQETLSHSVCNAITMVLKSYSDICDALDIIEIVVGFLATSGGSPDSRLLCYLKDTLRMDRRVLACVSKAFEGCKLKHTLSLWQLLSSLKSEVMLGTEKDPFERIPEAYKKHLSPQEEAELKTFFASTNINTFLWELHEILVLKTTQSNVDNNFSSKWSLNDTILSYLESKGSDILPGLEDNLSGEITLAKSIQTWKLAVNFKKGIR</sequence>
<evidence type="ECO:0000256" key="17">
    <source>
        <dbReference type="ARBA" id="ARBA00022840"/>
    </source>
</evidence>
<comment type="catalytic activity">
    <reaction evidence="21">
        <text>ATP + H2O = ADP + phosphate + H(+)</text>
        <dbReference type="Rhea" id="RHEA:13065"/>
        <dbReference type="ChEBI" id="CHEBI:15377"/>
        <dbReference type="ChEBI" id="CHEBI:15378"/>
        <dbReference type="ChEBI" id="CHEBI:30616"/>
        <dbReference type="ChEBI" id="CHEBI:43474"/>
        <dbReference type="ChEBI" id="CHEBI:456216"/>
    </reaction>
    <physiologicalReaction direction="left-to-right" evidence="21">
        <dbReference type="Rhea" id="RHEA:13066"/>
    </physiologicalReaction>
</comment>
<dbReference type="InterPro" id="IPR003593">
    <property type="entry name" value="AAA+_ATPase"/>
</dbReference>
<keyword evidence="14" id="KW-0833">Ubl conjugation pathway</keyword>
<dbReference type="InterPro" id="IPR046439">
    <property type="entry name" value="ZF_RZ_dom"/>
</dbReference>
<dbReference type="PANTHER" id="PTHR22605:SF21">
    <property type="entry name" value="E3 UBIQUITIN-PROTEIN LIGASE RNF213-BETA"/>
    <property type="match status" value="1"/>
</dbReference>
<evidence type="ECO:0000256" key="3">
    <source>
        <dbReference type="ARBA" id="ARBA00004514"/>
    </source>
</evidence>
<dbReference type="GO" id="GO:0005829">
    <property type="term" value="C:cytosol"/>
    <property type="evidence" value="ECO:0007669"/>
    <property type="project" value="UniProtKB-SubCell"/>
</dbReference>
<dbReference type="Pfam" id="PF13923">
    <property type="entry name" value="zf-C3HC4_2"/>
    <property type="match status" value="1"/>
</dbReference>
<feature type="domain" description="RZ-type" evidence="25">
    <location>
        <begin position="4677"/>
        <end position="4748"/>
    </location>
</feature>
<comment type="caution">
    <text evidence="26">The sequence shown here is derived from an EMBL/GenBank/DDBJ whole genome shotgun (WGS) entry which is preliminary data.</text>
</comment>
<dbReference type="GO" id="GO:0002376">
    <property type="term" value="P:immune system process"/>
    <property type="evidence" value="ECO:0007669"/>
    <property type="project" value="UniProtKB-KW"/>
</dbReference>
<comment type="pathway">
    <text evidence="4">Protein modification; protein ubiquitination.</text>
</comment>
<name>A0A401S110_CHIPU</name>
<feature type="compositionally biased region" description="Basic and acidic residues" evidence="23">
    <location>
        <begin position="364"/>
        <end position="379"/>
    </location>
</feature>
<feature type="region of interest" description="Disordered" evidence="23">
    <location>
        <begin position="61"/>
        <end position="108"/>
    </location>
</feature>